<feature type="signal peptide" evidence="1">
    <location>
        <begin position="1"/>
        <end position="27"/>
    </location>
</feature>
<protein>
    <submittedName>
        <fullName evidence="2">Uncharacterized protein</fullName>
    </submittedName>
</protein>
<evidence type="ECO:0000313" key="2">
    <source>
        <dbReference type="EMBL" id="KIU22922.1"/>
    </source>
</evidence>
<evidence type="ECO:0000313" key="3">
    <source>
        <dbReference type="Proteomes" id="UP000032289"/>
    </source>
</evidence>
<name>A0A0D1LWK1_9LACO</name>
<keyword evidence="1" id="KW-0732">Signal</keyword>
<dbReference type="EMBL" id="JWHT01000038">
    <property type="protein sequence ID" value="KIU22922.1"/>
    <property type="molecule type" value="Genomic_DNA"/>
</dbReference>
<sequence precursor="true">MGNYTKMVAIGLIASAAVVMGTSKASADSMVTIRYRAKVGHKVYKIADKRVKKNKIIKYQSKKLIGGYHQKSAVKVKANKTKTVYLAYTNKYKVKYYTNVGRKRYALESRVYTYNQKVAYKSAKIIKGYHQTSSKKFIVTKDLSVTLPYNNKYKLTITRVTDDGKTLGSTTRTVVYNKATKVVAPAVSGRGVVGQKSMYVKLKKDNKVTFKYAPYQTLSFTLKDGSKKPIANRSIVFKSISNAVTVKTDASGGVTAKFLRSAKYSTNGTGINTAFTYNVKGNTIITNKTGYLSEGVQTGVQGAVAQTTADTVVMDKSDLTAYKVAPTKNNKTTVAITNPEVKATVGDNLVLPATPDMPSGIMGKVVSASNDGKTVTMEPVPVTDVYKDLSLPADDSLLTDKNVIIHYPTDSSGNTGTVYADDAKRKVTFSNVRDGAFKGGFQLGFNGLELGLTKNTKVEIEGTLNIKASSSGVHYTGSDIKNTLNSTMTVTDASDATFKLTGDAMGVDLNKDGADVKIMDRFFRHRKVPLPRKIFKTRISA</sequence>
<evidence type="ECO:0000256" key="1">
    <source>
        <dbReference type="SAM" id="SignalP"/>
    </source>
</evidence>
<dbReference type="AlphaFoldDB" id="A0A0D1LWK1"/>
<organism evidence="2 3">
    <name type="scientific">Weissella cibaria</name>
    <dbReference type="NCBI Taxonomy" id="137591"/>
    <lineage>
        <taxon>Bacteria</taxon>
        <taxon>Bacillati</taxon>
        <taxon>Bacillota</taxon>
        <taxon>Bacilli</taxon>
        <taxon>Lactobacillales</taxon>
        <taxon>Lactobacillaceae</taxon>
        <taxon>Weissella</taxon>
    </lineage>
</organism>
<reference evidence="2" key="1">
    <citation type="journal article" date="2015" name="Microbiology (Mosc.)">
        <title>Genomics of the Weissella cibaria species with an examination of its metabolic traits.</title>
        <authorList>
            <person name="Lynch K.M."/>
            <person name="Lucid A."/>
            <person name="Arendt E.K."/>
            <person name="Sleator R.D."/>
            <person name="Lucey B."/>
            <person name="Coffey A."/>
        </authorList>
    </citation>
    <scope>NUCLEOTIDE SEQUENCE [LARGE SCALE GENOMIC DNA]</scope>
    <source>
        <strain evidence="2">AB3b</strain>
    </source>
</reference>
<accession>A0A0D1LWK1</accession>
<gene>
    <name evidence="2" type="ORF">ab3b_01708</name>
</gene>
<feature type="chain" id="PRO_5002243327" evidence="1">
    <location>
        <begin position="28"/>
        <end position="541"/>
    </location>
</feature>
<comment type="caution">
    <text evidence="2">The sequence shown here is derived from an EMBL/GenBank/DDBJ whole genome shotgun (WGS) entry which is preliminary data.</text>
</comment>
<proteinExistence type="predicted"/>
<dbReference type="PATRIC" id="fig|137591.24.peg.1657"/>
<dbReference type="RefSeq" id="WP_043941560.1">
    <property type="nucleotide sequence ID" value="NZ_JWHT01000038.1"/>
</dbReference>
<dbReference type="Proteomes" id="UP000032289">
    <property type="component" value="Unassembled WGS sequence"/>
</dbReference>